<proteinExistence type="predicted"/>
<evidence type="ECO:0000313" key="1">
    <source>
        <dbReference type="EMBL" id="ORB51736.1"/>
    </source>
</evidence>
<organism evidence="1 2">
    <name type="scientific">Mycolicibacterium rhodesiae</name>
    <name type="common">Mycobacterium rhodesiae</name>
    <dbReference type="NCBI Taxonomy" id="36814"/>
    <lineage>
        <taxon>Bacteria</taxon>
        <taxon>Bacillati</taxon>
        <taxon>Actinomycetota</taxon>
        <taxon>Actinomycetes</taxon>
        <taxon>Mycobacteriales</taxon>
        <taxon>Mycobacteriaceae</taxon>
        <taxon>Mycolicibacterium</taxon>
    </lineage>
</organism>
<dbReference type="Proteomes" id="UP000192534">
    <property type="component" value="Unassembled WGS sequence"/>
</dbReference>
<sequence length="220" mass="23124">MSADVVATRRQLHGIAESFLAGPQYRATGTIRLAVRPDGFTATTLAISVHGDTLVWPDGSLPLAGRVRDLAAATGLDVGPPPATVYHSVAALQPDTVLDIDAGAADAIYRSLYAGGFAIKAVLPEAHPVLWPEHLDVAATVEEVNYGVSAGDDFHELPYAYVGPWDFATAPRTGALWNAPFGAVWPLDLTVDVDALATDIADFFRRGINAVDGGVATRHG</sequence>
<keyword evidence="2" id="KW-1185">Reference proteome</keyword>
<comment type="caution">
    <text evidence="1">The sequence shown here is derived from an EMBL/GenBank/DDBJ whole genome shotgun (WGS) entry which is preliminary data.</text>
</comment>
<dbReference type="AlphaFoldDB" id="A0A1X0IT00"/>
<dbReference type="OrthoDB" id="3211725at2"/>
<evidence type="ECO:0000313" key="2">
    <source>
        <dbReference type="Proteomes" id="UP000192534"/>
    </source>
</evidence>
<reference evidence="1 2" key="1">
    <citation type="submission" date="2016-12" db="EMBL/GenBank/DDBJ databases">
        <title>The new phylogeny of genus Mycobacterium.</title>
        <authorList>
            <person name="Tortoli E."/>
            <person name="Trovato A."/>
            <person name="Cirillo D.M."/>
        </authorList>
    </citation>
    <scope>NUCLEOTIDE SEQUENCE [LARGE SCALE GENOMIC DNA]</scope>
    <source>
        <strain evidence="1 2">DSM 44223</strain>
    </source>
</reference>
<gene>
    <name evidence="1" type="ORF">BST42_16345</name>
</gene>
<name>A0A1X0IT00_MYCRH</name>
<protein>
    <submittedName>
        <fullName evidence="1">Uncharacterized protein</fullName>
    </submittedName>
</protein>
<accession>A0A1X0IT00</accession>
<dbReference type="EMBL" id="MVIH01000007">
    <property type="protein sequence ID" value="ORB51736.1"/>
    <property type="molecule type" value="Genomic_DNA"/>
</dbReference>
<dbReference type="RefSeq" id="WP_083120360.1">
    <property type="nucleotide sequence ID" value="NZ_JACKUO010000017.1"/>
</dbReference>